<evidence type="ECO:0000313" key="1">
    <source>
        <dbReference type="EMBL" id="KAI3810360.1"/>
    </source>
</evidence>
<gene>
    <name evidence="1" type="ORF">L1987_19972</name>
</gene>
<reference evidence="1 2" key="2">
    <citation type="journal article" date="2022" name="Mol. Ecol. Resour.">
        <title>The genomes of chicory, endive, great burdock and yacon provide insights into Asteraceae paleo-polyploidization history and plant inulin production.</title>
        <authorList>
            <person name="Fan W."/>
            <person name="Wang S."/>
            <person name="Wang H."/>
            <person name="Wang A."/>
            <person name="Jiang F."/>
            <person name="Liu H."/>
            <person name="Zhao H."/>
            <person name="Xu D."/>
            <person name="Zhang Y."/>
        </authorList>
    </citation>
    <scope>NUCLEOTIDE SEQUENCE [LARGE SCALE GENOMIC DNA]</scope>
    <source>
        <strain evidence="2">cv. Yunnan</strain>
        <tissue evidence="1">Leaves</tissue>
    </source>
</reference>
<protein>
    <submittedName>
        <fullName evidence="1">Uncharacterized protein</fullName>
    </submittedName>
</protein>
<accession>A0ACB9IQS4</accession>
<evidence type="ECO:0000313" key="2">
    <source>
        <dbReference type="Proteomes" id="UP001056120"/>
    </source>
</evidence>
<dbReference type="Proteomes" id="UP001056120">
    <property type="component" value="Linkage Group LG07"/>
</dbReference>
<organism evidence="1 2">
    <name type="scientific">Smallanthus sonchifolius</name>
    <dbReference type="NCBI Taxonomy" id="185202"/>
    <lineage>
        <taxon>Eukaryota</taxon>
        <taxon>Viridiplantae</taxon>
        <taxon>Streptophyta</taxon>
        <taxon>Embryophyta</taxon>
        <taxon>Tracheophyta</taxon>
        <taxon>Spermatophyta</taxon>
        <taxon>Magnoliopsida</taxon>
        <taxon>eudicotyledons</taxon>
        <taxon>Gunneridae</taxon>
        <taxon>Pentapetalae</taxon>
        <taxon>asterids</taxon>
        <taxon>campanulids</taxon>
        <taxon>Asterales</taxon>
        <taxon>Asteraceae</taxon>
        <taxon>Asteroideae</taxon>
        <taxon>Heliantheae alliance</taxon>
        <taxon>Millerieae</taxon>
        <taxon>Smallanthus</taxon>
    </lineage>
</organism>
<reference evidence="2" key="1">
    <citation type="journal article" date="2022" name="Mol. Ecol. Resour.">
        <title>The genomes of chicory, endive, great burdock and yacon provide insights into Asteraceae palaeo-polyploidization history and plant inulin production.</title>
        <authorList>
            <person name="Fan W."/>
            <person name="Wang S."/>
            <person name="Wang H."/>
            <person name="Wang A."/>
            <person name="Jiang F."/>
            <person name="Liu H."/>
            <person name="Zhao H."/>
            <person name="Xu D."/>
            <person name="Zhang Y."/>
        </authorList>
    </citation>
    <scope>NUCLEOTIDE SEQUENCE [LARGE SCALE GENOMIC DNA]</scope>
    <source>
        <strain evidence="2">cv. Yunnan</strain>
    </source>
</reference>
<name>A0ACB9IQS4_9ASTR</name>
<proteinExistence type="predicted"/>
<dbReference type="EMBL" id="CM042024">
    <property type="protein sequence ID" value="KAI3810360.1"/>
    <property type="molecule type" value="Genomic_DNA"/>
</dbReference>
<keyword evidence="2" id="KW-1185">Reference proteome</keyword>
<sequence length="502" mass="55681">MFIAFLRNRSVDKFQVPSIKHSATVQAYFRLQKPVSYLLPQISRLEYDIYSEIGVPDTQVAILSMHKASASNWTHVVFGVLPNPMNSSINPMSLSVLRPSFLDLFNQRSNLTLTPSIFGQPSSFDILKFPGGITVIPKQQSASIWMLRQARFNFTLPNSVREIEENFGELKEQLKSGLHLKSYESVHMQVTNKAGSTRDPPVTVQASIMSDLGNLVPPRLKQLAQTITGSHSATNLGLDHSFYEFKASPCSEEFTSALHEEEPVYDEDVTEPDEEECVFVRRLLNGITSQDGETEIVPCSCMTQGKSSQNGQVAGPKIVTVGSSFVSSGPPQNDTEPPKVDTSVEVIHEQVTTQISKDGDGEKGIFAVLEINCSQARPRPSCSHDVVSSSTQHIPVYIQPPCSHFFIFSSLLFQSHNLGSIILLYTCDTPNYIVCRSSDTHTQKHTLIHIVHEPKGQSQTVAGPYLFHVVRNNSRRESFLKMAASREALRVHVITTKGVTYG</sequence>
<comment type="caution">
    <text evidence="1">The sequence shown here is derived from an EMBL/GenBank/DDBJ whole genome shotgun (WGS) entry which is preliminary data.</text>
</comment>